<gene>
    <name evidence="1" type="primary">rihB</name>
    <name evidence="1" type="ORF">SPIL2461_LOCUS13534</name>
</gene>
<name>A0A812TAD0_SYMPI</name>
<evidence type="ECO:0000313" key="1">
    <source>
        <dbReference type="EMBL" id="CAE7517915.1"/>
    </source>
</evidence>
<dbReference type="Proteomes" id="UP000649617">
    <property type="component" value="Unassembled WGS sequence"/>
</dbReference>
<comment type="caution">
    <text evidence="1">The sequence shown here is derived from an EMBL/GenBank/DDBJ whole genome shotgun (WGS) entry which is preliminary data.</text>
</comment>
<dbReference type="EMBL" id="CAJNIZ010029669">
    <property type="protein sequence ID" value="CAE7517915.1"/>
    <property type="molecule type" value="Genomic_DNA"/>
</dbReference>
<dbReference type="OrthoDB" id="425656at2759"/>
<organism evidence="1 2">
    <name type="scientific">Symbiodinium pilosum</name>
    <name type="common">Dinoflagellate</name>
    <dbReference type="NCBI Taxonomy" id="2952"/>
    <lineage>
        <taxon>Eukaryota</taxon>
        <taxon>Sar</taxon>
        <taxon>Alveolata</taxon>
        <taxon>Dinophyceae</taxon>
        <taxon>Suessiales</taxon>
        <taxon>Symbiodiniaceae</taxon>
        <taxon>Symbiodinium</taxon>
    </lineage>
</organism>
<evidence type="ECO:0000313" key="2">
    <source>
        <dbReference type="Proteomes" id="UP000649617"/>
    </source>
</evidence>
<dbReference type="AlphaFoldDB" id="A0A812TAD0"/>
<reference evidence="1" key="1">
    <citation type="submission" date="2021-02" db="EMBL/GenBank/DDBJ databases">
        <authorList>
            <person name="Dougan E. K."/>
            <person name="Rhodes N."/>
            <person name="Thang M."/>
            <person name="Chan C."/>
        </authorList>
    </citation>
    <scope>NUCLEOTIDE SEQUENCE</scope>
</reference>
<proteinExistence type="predicted"/>
<sequence>MTMAEDLDQLKDDVRELKDLLGETNHISHVVLACQHDMKVFSAAMGAVNIALDEMRARVDTTHSIITSRDRVEACVS</sequence>
<accession>A0A812TAD0</accession>
<protein>
    <submittedName>
        <fullName evidence="1">RihB protein</fullName>
    </submittedName>
</protein>
<keyword evidence="2" id="KW-1185">Reference proteome</keyword>